<protein>
    <submittedName>
        <fullName evidence="2">Uncharacterized protein</fullName>
    </submittedName>
</protein>
<dbReference type="AlphaFoldDB" id="A0A8H7YTI6"/>
<name>A0A8H7YTI6_AJECA</name>
<keyword evidence="1" id="KW-0812">Transmembrane</keyword>
<dbReference type="EMBL" id="JAEVHI010000003">
    <property type="protein sequence ID" value="KAG5295440.1"/>
    <property type="molecule type" value="Genomic_DNA"/>
</dbReference>
<organism evidence="2 3">
    <name type="scientific">Ajellomyces capsulatus</name>
    <name type="common">Darling's disease fungus</name>
    <name type="synonym">Histoplasma capsulatum</name>
    <dbReference type="NCBI Taxonomy" id="5037"/>
    <lineage>
        <taxon>Eukaryota</taxon>
        <taxon>Fungi</taxon>
        <taxon>Dikarya</taxon>
        <taxon>Ascomycota</taxon>
        <taxon>Pezizomycotina</taxon>
        <taxon>Eurotiomycetes</taxon>
        <taxon>Eurotiomycetidae</taxon>
        <taxon>Onygenales</taxon>
        <taxon>Ajellomycetaceae</taxon>
        <taxon>Histoplasma</taxon>
    </lineage>
</organism>
<evidence type="ECO:0000313" key="2">
    <source>
        <dbReference type="EMBL" id="KAG5295440.1"/>
    </source>
</evidence>
<keyword evidence="1" id="KW-1133">Transmembrane helix</keyword>
<sequence length="118" mass="12705">MTDAPILSSVATLSALIYNSIFSAVSAFSAVSVSSTVCTFSTASDSTSSAHINPSLFSHTDFSLLLILLEMLHIFSSLSLYLSHLSSAPTAFKKMHFHTQVLYNTICFISYSLIISLA</sequence>
<keyword evidence="1" id="KW-0472">Membrane</keyword>
<evidence type="ECO:0000313" key="3">
    <source>
        <dbReference type="Proteomes" id="UP000670092"/>
    </source>
</evidence>
<proteinExistence type="predicted"/>
<accession>A0A8H7YTI6</accession>
<dbReference type="Proteomes" id="UP000670092">
    <property type="component" value="Unassembled WGS sequence"/>
</dbReference>
<gene>
    <name evidence="2" type="ORF">I7I52_05713</name>
</gene>
<comment type="caution">
    <text evidence="2">The sequence shown here is derived from an EMBL/GenBank/DDBJ whole genome shotgun (WGS) entry which is preliminary data.</text>
</comment>
<feature type="transmembrane region" description="Helical" evidence="1">
    <location>
        <begin position="62"/>
        <end position="81"/>
    </location>
</feature>
<evidence type="ECO:0000256" key="1">
    <source>
        <dbReference type="SAM" id="Phobius"/>
    </source>
</evidence>
<dbReference type="VEuPathDB" id="FungiDB:I7I52_05713"/>
<reference evidence="2 3" key="1">
    <citation type="submission" date="2021-01" db="EMBL/GenBank/DDBJ databases">
        <title>Chromosome-level genome assembly of a human fungal pathogen reveals clustering of transcriptionally co-regulated genes.</title>
        <authorList>
            <person name="Voorhies M."/>
            <person name="Cohen S."/>
            <person name="Shea T.P."/>
            <person name="Petrus S."/>
            <person name="Munoz J.F."/>
            <person name="Poplawski S."/>
            <person name="Goldman W.E."/>
            <person name="Michael T."/>
            <person name="Cuomo C.A."/>
            <person name="Sil A."/>
            <person name="Beyhan S."/>
        </authorList>
    </citation>
    <scope>NUCLEOTIDE SEQUENCE [LARGE SCALE GENOMIC DNA]</scope>
    <source>
        <strain evidence="2 3">G184AR</strain>
    </source>
</reference>